<reference evidence="2" key="2">
    <citation type="journal article" date="2015" name="Fish Shellfish Immunol.">
        <title>Early steps in the European eel (Anguilla anguilla)-Vibrio vulnificus interaction in the gills: Role of the RtxA13 toxin.</title>
        <authorList>
            <person name="Callol A."/>
            <person name="Pajuelo D."/>
            <person name="Ebbesson L."/>
            <person name="Teles M."/>
            <person name="MacKenzie S."/>
            <person name="Amaro C."/>
        </authorList>
    </citation>
    <scope>NUCLEOTIDE SEQUENCE</scope>
</reference>
<sequence>MYNNSCTFSYRWHGKQWSKLYCLKLIFQVRVLHFSIICIILSQLLLVRPCTHSWF</sequence>
<evidence type="ECO:0000313" key="2">
    <source>
        <dbReference type="EMBL" id="JAH87752.1"/>
    </source>
</evidence>
<evidence type="ECO:0000256" key="1">
    <source>
        <dbReference type="SAM" id="Phobius"/>
    </source>
</evidence>
<keyword evidence="1" id="KW-1133">Transmembrane helix</keyword>
<dbReference type="EMBL" id="GBXM01020825">
    <property type="protein sequence ID" value="JAH87752.1"/>
    <property type="molecule type" value="Transcribed_RNA"/>
</dbReference>
<name>A0A0E9WBP3_ANGAN</name>
<reference evidence="2" key="1">
    <citation type="submission" date="2014-11" db="EMBL/GenBank/DDBJ databases">
        <authorList>
            <person name="Amaro Gonzalez C."/>
        </authorList>
    </citation>
    <scope>NUCLEOTIDE SEQUENCE</scope>
</reference>
<organism evidence="2">
    <name type="scientific">Anguilla anguilla</name>
    <name type="common">European freshwater eel</name>
    <name type="synonym">Muraena anguilla</name>
    <dbReference type="NCBI Taxonomy" id="7936"/>
    <lineage>
        <taxon>Eukaryota</taxon>
        <taxon>Metazoa</taxon>
        <taxon>Chordata</taxon>
        <taxon>Craniata</taxon>
        <taxon>Vertebrata</taxon>
        <taxon>Euteleostomi</taxon>
        <taxon>Actinopterygii</taxon>
        <taxon>Neopterygii</taxon>
        <taxon>Teleostei</taxon>
        <taxon>Anguilliformes</taxon>
        <taxon>Anguillidae</taxon>
        <taxon>Anguilla</taxon>
    </lineage>
</organism>
<protein>
    <submittedName>
        <fullName evidence="2">Uncharacterized protein</fullName>
    </submittedName>
</protein>
<keyword evidence="1" id="KW-0812">Transmembrane</keyword>
<dbReference type="AlphaFoldDB" id="A0A0E9WBP3"/>
<proteinExistence type="predicted"/>
<feature type="transmembrane region" description="Helical" evidence="1">
    <location>
        <begin position="21"/>
        <end position="46"/>
    </location>
</feature>
<keyword evidence="1" id="KW-0472">Membrane</keyword>
<accession>A0A0E9WBP3</accession>